<organism evidence="2">
    <name type="scientific">Salvia splendens</name>
    <name type="common">Scarlet sage</name>
    <dbReference type="NCBI Taxonomy" id="180675"/>
    <lineage>
        <taxon>Eukaryota</taxon>
        <taxon>Viridiplantae</taxon>
        <taxon>Streptophyta</taxon>
        <taxon>Embryophyta</taxon>
        <taxon>Tracheophyta</taxon>
        <taxon>Spermatophyta</taxon>
        <taxon>Magnoliopsida</taxon>
        <taxon>eudicotyledons</taxon>
        <taxon>Gunneridae</taxon>
        <taxon>Pentapetalae</taxon>
        <taxon>asterids</taxon>
        <taxon>lamiids</taxon>
        <taxon>Lamiales</taxon>
        <taxon>Lamiaceae</taxon>
        <taxon>Nepetoideae</taxon>
        <taxon>Mentheae</taxon>
        <taxon>Salviinae</taxon>
        <taxon>Salvia</taxon>
        <taxon>Salvia subgen. Calosphace</taxon>
        <taxon>core Calosphace</taxon>
    </lineage>
</organism>
<protein>
    <recommendedName>
        <fullName evidence="1">Peptidase A1 domain-containing protein</fullName>
    </recommendedName>
</protein>
<accession>A0A8X8ZQW1</accession>
<proteinExistence type="predicted"/>
<dbReference type="GO" id="GO:0004190">
    <property type="term" value="F:aspartic-type endopeptidase activity"/>
    <property type="evidence" value="ECO:0007669"/>
    <property type="project" value="InterPro"/>
</dbReference>
<evidence type="ECO:0000259" key="1">
    <source>
        <dbReference type="PROSITE" id="PS51767"/>
    </source>
</evidence>
<dbReference type="PANTHER" id="PTHR13683:SF798">
    <property type="entry name" value="ASPARTYL PROTEASE AED3-LIKE"/>
    <property type="match status" value="1"/>
</dbReference>
<evidence type="ECO:0000313" key="3">
    <source>
        <dbReference type="Proteomes" id="UP000298416"/>
    </source>
</evidence>
<dbReference type="OrthoDB" id="2747330at2759"/>
<dbReference type="GO" id="GO:0006508">
    <property type="term" value="P:proteolysis"/>
    <property type="evidence" value="ECO:0007669"/>
    <property type="project" value="InterPro"/>
</dbReference>
<dbReference type="InterPro" id="IPR001461">
    <property type="entry name" value="Aspartic_peptidase_A1"/>
</dbReference>
<reference evidence="2" key="2">
    <citation type="submission" date="2020-08" db="EMBL/GenBank/DDBJ databases">
        <title>Plant Genome Project.</title>
        <authorList>
            <person name="Zhang R.-G."/>
        </authorList>
    </citation>
    <scope>NUCLEOTIDE SEQUENCE</scope>
    <source>
        <strain evidence="2">Huo1</strain>
        <tissue evidence="2">Leaf</tissue>
    </source>
</reference>
<dbReference type="PROSITE" id="PS51767">
    <property type="entry name" value="PEPTIDASE_A1"/>
    <property type="match status" value="1"/>
</dbReference>
<feature type="domain" description="Peptidase A1" evidence="1">
    <location>
        <begin position="1"/>
        <end position="221"/>
    </location>
</feature>
<dbReference type="AlphaFoldDB" id="A0A8X8ZQW1"/>
<dbReference type="Proteomes" id="UP000298416">
    <property type="component" value="Unassembled WGS sequence"/>
</dbReference>
<dbReference type="Pfam" id="PF14541">
    <property type="entry name" value="TAXi_C"/>
    <property type="match status" value="1"/>
</dbReference>
<dbReference type="InterPro" id="IPR032799">
    <property type="entry name" value="TAXi_C"/>
</dbReference>
<dbReference type="EMBL" id="PNBA02000009">
    <property type="protein sequence ID" value="KAG6413802.1"/>
    <property type="molecule type" value="Genomic_DNA"/>
</dbReference>
<evidence type="ECO:0000313" key="2">
    <source>
        <dbReference type="EMBL" id="KAG6413802.1"/>
    </source>
</evidence>
<dbReference type="InterPro" id="IPR033121">
    <property type="entry name" value="PEPTIDASE_A1"/>
</dbReference>
<comment type="caution">
    <text evidence="2">The sequence shown here is derived from an EMBL/GenBank/DDBJ whole genome shotgun (WGS) entry which is preliminary data.</text>
</comment>
<gene>
    <name evidence="2" type="ORF">SASPL_126517</name>
</gene>
<dbReference type="PANTHER" id="PTHR13683">
    <property type="entry name" value="ASPARTYL PROTEASES"/>
    <property type="match status" value="1"/>
</dbReference>
<sequence>MEKYNKRISQAILCTKAFIPNTFYKSTIITAFYKYFTATINEYHGLQVRQLRRLGPHSQPIRIKTTPLLRNPRRSSLYYVNLLAIRVGRKVLDIPPSAFAFDPNTGAGTVFDSGTVFTILVKPAYVAVRDEVRRRMRGATVTSLGGFDTCYSGAISLPTMTFMFSGMNVTLPQENFVIRSSAGSTACLAMAVNSALNVIASFQQQNHRILIDGAKSRLGVARVARFVFYAASVPTVKFRRSRVWTLG</sequence>
<name>A0A8X8ZQW1_SALSN</name>
<reference evidence="2" key="1">
    <citation type="submission" date="2018-01" db="EMBL/GenBank/DDBJ databases">
        <authorList>
            <person name="Mao J.F."/>
        </authorList>
    </citation>
    <scope>NUCLEOTIDE SEQUENCE</scope>
    <source>
        <strain evidence="2">Huo1</strain>
        <tissue evidence="2">Leaf</tissue>
    </source>
</reference>
<keyword evidence="3" id="KW-1185">Reference proteome</keyword>